<organism evidence="1 2">
    <name type="scientific">Yinghuangia soli</name>
    <dbReference type="NCBI Taxonomy" id="2908204"/>
    <lineage>
        <taxon>Bacteria</taxon>
        <taxon>Bacillati</taxon>
        <taxon>Actinomycetota</taxon>
        <taxon>Actinomycetes</taxon>
        <taxon>Kitasatosporales</taxon>
        <taxon>Streptomycetaceae</taxon>
        <taxon>Yinghuangia</taxon>
    </lineage>
</organism>
<evidence type="ECO:0000313" key="2">
    <source>
        <dbReference type="Proteomes" id="UP001165378"/>
    </source>
</evidence>
<comment type="caution">
    <text evidence="1">The sequence shown here is derived from an EMBL/GenBank/DDBJ whole genome shotgun (WGS) entry which is preliminary data.</text>
</comment>
<name>A0AA41PVX8_9ACTN</name>
<protein>
    <submittedName>
        <fullName evidence="1">Uncharacterized protein</fullName>
    </submittedName>
</protein>
<gene>
    <name evidence="1" type="ORF">LZ495_03690</name>
</gene>
<dbReference type="RefSeq" id="WP_235050367.1">
    <property type="nucleotide sequence ID" value="NZ_JAKFHA010000001.1"/>
</dbReference>
<sequence length="181" mass="18631">MGNLVKIQAKRGTPQGVSCDEPRPLPAVASGDGFDEALAALLAAETAVVAATTARRGVDLVRLEPALGPGSGPDLPGIRALAVALAGPQRPAIRRVGEIAVLLAGLADLGRHALVADLSELAMRSLAANRALTANPQDWVWDAAMDLVDLHHAACLRTGRPAMRLPDALSPARGPRAVETA</sequence>
<dbReference type="AlphaFoldDB" id="A0AA41PVX8"/>
<dbReference type="EMBL" id="JAKFHA010000001">
    <property type="protein sequence ID" value="MCF2526325.1"/>
    <property type="molecule type" value="Genomic_DNA"/>
</dbReference>
<evidence type="ECO:0000313" key="1">
    <source>
        <dbReference type="EMBL" id="MCF2526325.1"/>
    </source>
</evidence>
<dbReference type="Proteomes" id="UP001165378">
    <property type="component" value="Unassembled WGS sequence"/>
</dbReference>
<proteinExistence type="predicted"/>
<keyword evidence="2" id="KW-1185">Reference proteome</keyword>
<reference evidence="1" key="1">
    <citation type="submission" date="2022-01" db="EMBL/GenBank/DDBJ databases">
        <title>Genome-Based Taxonomic Classification of the Phylum Actinobacteria.</title>
        <authorList>
            <person name="Gao Y."/>
        </authorList>
    </citation>
    <scope>NUCLEOTIDE SEQUENCE</scope>
    <source>
        <strain evidence="1">KLBMP 8922</strain>
    </source>
</reference>
<accession>A0AA41PVX8</accession>